<name>A0A085NJX9_9BILA</name>
<organism evidence="1">
    <name type="scientific">Trichuris suis</name>
    <name type="common">pig whipworm</name>
    <dbReference type="NCBI Taxonomy" id="68888"/>
    <lineage>
        <taxon>Eukaryota</taxon>
        <taxon>Metazoa</taxon>
        <taxon>Ecdysozoa</taxon>
        <taxon>Nematoda</taxon>
        <taxon>Enoplea</taxon>
        <taxon>Dorylaimia</taxon>
        <taxon>Trichinellida</taxon>
        <taxon>Trichuridae</taxon>
        <taxon>Trichuris</taxon>
    </lineage>
</organism>
<proteinExistence type="predicted"/>
<reference evidence="1" key="1">
    <citation type="journal article" date="2014" name="Nat. Genet.">
        <title>Genome and transcriptome of the porcine whipworm Trichuris suis.</title>
        <authorList>
            <person name="Jex A.R."/>
            <person name="Nejsum P."/>
            <person name="Schwarz E.M."/>
            <person name="Hu L."/>
            <person name="Young N.D."/>
            <person name="Hall R.S."/>
            <person name="Korhonen P.K."/>
            <person name="Liao S."/>
            <person name="Thamsborg S."/>
            <person name="Xia J."/>
            <person name="Xu P."/>
            <person name="Wang S."/>
            <person name="Scheerlinck J.P."/>
            <person name="Hofmann A."/>
            <person name="Sternberg P.W."/>
            <person name="Wang J."/>
            <person name="Gasser R.B."/>
        </authorList>
    </citation>
    <scope>NUCLEOTIDE SEQUENCE [LARGE SCALE GENOMIC DNA]</scope>
    <source>
        <strain evidence="1">DCEP-RM93F</strain>
    </source>
</reference>
<protein>
    <submittedName>
        <fullName evidence="1">Uncharacterized protein</fullName>
    </submittedName>
</protein>
<accession>A0A085NJX9</accession>
<dbReference type="EMBL" id="KL367493">
    <property type="protein sequence ID" value="KFD69775.1"/>
    <property type="molecule type" value="Genomic_DNA"/>
</dbReference>
<dbReference type="Proteomes" id="UP000030758">
    <property type="component" value="Unassembled WGS sequence"/>
</dbReference>
<gene>
    <name evidence="1" type="ORF">M514_11796</name>
</gene>
<evidence type="ECO:0000313" key="1">
    <source>
        <dbReference type="EMBL" id="KFD69775.1"/>
    </source>
</evidence>
<dbReference type="AlphaFoldDB" id="A0A085NJX9"/>
<sequence>MTPAVSLGVNSLCFAVSHLRLIAALTASKKTLLTNLFTLATSLAELSKCCDWEQHTNITPYHGENLTDIMLSAHYVNRSNKRFGLSLYSLKGFLGIYSFPQMLTQVKKYCVREKIPPEVLMVLYDDDDDAPSHAAGISFLHSNNDNNTLTPGNWLVSF</sequence>